<protein>
    <recommendedName>
        <fullName evidence="3">Repressor of RNA polymerase III transcription</fullName>
    </recommendedName>
</protein>
<dbReference type="RefSeq" id="XP_068367629.1">
    <property type="nucleotide sequence ID" value="XM_068498223.1"/>
</dbReference>
<accession>A0A1J4KY65</accession>
<dbReference type="InterPro" id="IPR038564">
    <property type="entry name" value="Maf1_sf"/>
</dbReference>
<reference evidence="1" key="1">
    <citation type="submission" date="2016-10" db="EMBL/GenBank/DDBJ databases">
        <authorList>
            <person name="Benchimol M."/>
            <person name="Almeida L.G."/>
            <person name="Vasconcelos A.T."/>
            <person name="Perreira-Neves A."/>
            <person name="Rosa I.A."/>
            <person name="Tasca T."/>
            <person name="Bogo M.R."/>
            <person name="de Souza W."/>
        </authorList>
    </citation>
    <scope>NUCLEOTIDE SEQUENCE [LARGE SCALE GENOMIC DNA]</scope>
    <source>
        <strain evidence="1">K</strain>
    </source>
</reference>
<dbReference type="GO" id="GO:0005634">
    <property type="term" value="C:nucleus"/>
    <property type="evidence" value="ECO:0007669"/>
    <property type="project" value="TreeGrafter"/>
</dbReference>
<name>A0A1J4KY65_9EUKA</name>
<keyword evidence="2" id="KW-1185">Reference proteome</keyword>
<evidence type="ECO:0000313" key="1">
    <source>
        <dbReference type="EMBL" id="OHT14493.1"/>
    </source>
</evidence>
<dbReference type="GO" id="GO:0000994">
    <property type="term" value="F:RNA polymerase III core binding"/>
    <property type="evidence" value="ECO:0007669"/>
    <property type="project" value="TreeGrafter"/>
</dbReference>
<dbReference type="PANTHER" id="PTHR22504">
    <property type="entry name" value="REPRESSOR OF RNA POLYMERASE III TRANSCRIPTION MAF1"/>
    <property type="match status" value="1"/>
</dbReference>
<dbReference type="Proteomes" id="UP000179807">
    <property type="component" value="Unassembled WGS sequence"/>
</dbReference>
<dbReference type="OrthoDB" id="277029at2759"/>
<dbReference type="AlphaFoldDB" id="A0A1J4KY65"/>
<gene>
    <name evidence="1" type="ORF">TRFO_15156</name>
</gene>
<dbReference type="InterPro" id="IPR015257">
    <property type="entry name" value="Maf1"/>
</dbReference>
<dbReference type="Pfam" id="PF09174">
    <property type="entry name" value="Maf1"/>
    <property type="match status" value="1"/>
</dbReference>
<evidence type="ECO:0000313" key="2">
    <source>
        <dbReference type="Proteomes" id="UP000179807"/>
    </source>
</evidence>
<dbReference type="EMBL" id="MLAK01000363">
    <property type="protein sequence ID" value="OHT14493.1"/>
    <property type="molecule type" value="Genomic_DNA"/>
</dbReference>
<proteinExistence type="predicted"/>
<evidence type="ECO:0008006" key="3">
    <source>
        <dbReference type="Google" id="ProtNLM"/>
    </source>
</evidence>
<dbReference type="VEuPathDB" id="TrichDB:TRFO_15156"/>
<dbReference type="GeneID" id="94832927"/>
<dbReference type="GO" id="GO:0016480">
    <property type="term" value="P:negative regulation of transcription by RNA polymerase III"/>
    <property type="evidence" value="ECO:0007669"/>
    <property type="project" value="InterPro"/>
</dbReference>
<comment type="caution">
    <text evidence="1">The sequence shown here is derived from an EMBL/GenBank/DDBJ whole genome shotgun (WGS) entry which is preliminary data.</text>
</comment>
<dbReference type="Gene3D" id="3.40.1000.50">
    <property type="entry name" value="Repressor of RNA polymerase III transcription Maf1"/>
    <property type="match status" value="1"/>
</dbReference>
<dbReference type="PANTHER" id="PTHR22504:SF0">
    <property type="entry name" value="REPRESSOR OF RNA POLYMERASE III TRANSCRIPTION MAF1 HOMOLOG"/>
    <property type="match status" value="1"/>
</dbReference>
<organism evidence="1 2">
    <name type="scientific">Tritrichomonas foetus</name>
    <dbReference type="NCBI Taxonomy" id="1144522"/>
    <lineage>
        <taxon>Eukaryota</taxon>
        <taxon>Metamonada</taxon>
        <taxon>Parabasalia</taxon>
        <taxon>Tritrichomonadida</taxon>
        <taxon>Tritrichomonadidae</taxon>
        <taxon>Tritrichomonas</taxon>
    </lineage>
</organism>
<sequence length="222" mass="24773">MTFITNQAIFKVNQELLSLSASTPKVHGKIECFNISKSQRSLSGGTPSVPHFSSSYHPMAVFSSSPVQPAFSSAFSQSTCLHATPQHYAMLIAAFSSAFPDFDFSAVAPWNFKLVPSPEQAQNNINWTFKTALSESDRLMGHIWSVLEKEISPASCYIYMYDSDRPDAFTEMGAVFNLNYFFLNEKMNKIILIHLREGANEVESGSDEEGDSFDEDINYGFI</sequence>